<reference evidence="2 3" key="1">
    <citation type="submission" date="2024-02" db="EMBL/GenBank/DDBJ databases">
        <authorList>
            <person name="Chen Y."/>
            <person name="Shah S."/>
            <person name="Dougan E. K."/>
            <person name="Thang M."/>
            <person name="Chan C."/>
        </authorList>
    </citation>
    <scope>NUCLEOTIDE SEQUENCE [LARGE SCALE GENOMIC DNA]</scope>
</reference>
<sequence>MEGDARCAHCSPRRRPHGGRRCCRGDQLGGRMDEGRASGVQGRRRVAGGATFDRSSTQGLDERRRKDLTCTWRGERGGGVETWDERRRKQGMVKTGQAKNQKHKEA</sequence>
<feature type="region of interest" description="Disordered" evidence="1">
    <location>
        <begin position="25"/>
        <end position="106"/>
    </location>
</feature>
<organism evidence="2 3">
    <name type="scientific">Durusdinium trenchii</name>
    <dbReference type="NCBI Taxonomy" id="1381693"/>
    <lineage>
        <taxon>Eukaryota</taxon>
        <taxon>Sar</taxon>
        <taxon>Alveolata</taxon>
        <taxon>Dinophyceae</taxon>
        <taxon>Suessiales</taxon>
        <taxon>Symbiodiniaceae</taxon>
        <taxon>Durusdinium</taxon>
    </lineage>
</organism>
<evidence type="ECO:0000313" key="2">
    <source>
        <dbReference type="EMBL" id="CAK9024892.1"/>
    </source>
</evidence>
<feature type="non-terminal residue" evidence="2">
    <location>
        <position position="106"/>
    </location>
</feature>
<feature type="compositionally biased region" description="Basic and acidic residues" evidence="1">
    <location>
        <begin position="60"/>
        <end position="87"/>
    </location>
</feature>
<protein>
    <submittedName>
        <fullName evidence="2">Uncharacterized protein</fullName>
    </submittedName>
</protein>
<accession>A0ABP0KFR7</accession>
<comment type="caution">
    <text evidence="2">The sequence shown here is derived from an EMBL/GenBank/DDBJ whole genome shotgun (WGS) entry which is preliminary data.</text>
</comment>
<dbReference type="Proteomes" id="UP001642484">
    <property type="component" value="Unassembled WGS sequence"/>
</dbReference>
<dbReference type="EMBL" id="CAXAMN010008369">
    <property type="protein sequence ID" value="CAK9024892.1"/>
    <property type="molecule type" value="Genomic_DNA"/>
</dbReference>
<feature type="compositionally biased region" description="Basic residues" evidence="1">
    <location>
        <begin position="11"/>
        <end position="20"/>
    </location>
</feature>
<gene>
    <name evidence="2" type="ORF">CCMP2556_LOCUS15807</name>
</gene>
<keyword evidence="3" id="KW-1185">Reference proteome</keyword>
<feature type="region of interest" description="Disordered" evidence="1">
    <location>
        <begin position="1"/>
        <end position="20"/>
    </location>
</feature>
<proteinExistence type="predicted"/>
<evidence type="ECO:0000313" key="3">
    <source>
        <dbReference type="Proteomes" id="UP001642484"/>
    </source>
</evidence>
<evidence type="ECO:0000256" key="1">
    <source>
        <dbReference type="SAM" id="MobiDB-lite"/>
    </source>
</evidence>
<name>A0ABP0KFR7_9DINO</name>